<dbReference type="InterPro" id="IPR005139">
    <property type="entry name" value="PCRF"/>
</dbReference>
<dbReference type="FunFam" id="3.30.160.20:FF:000027">
    <property type="entry name" value="Peptide chain release factor 1"/>
    <property type="match status" value="1"/>
</dbReference>
<dbReference type="InterPro" id="IPR004374">
    <property type="entry name" value="PrfB"/>
</dbReference>
<comment type="similarity">
    <text evidence="1">Belongs to the prokaryotic/mitochondrial release factor family.</text>
</comment>
<feature type="domain" description="Prokaryotic-type class I peptide chain release factors" evidence="6">
    <location>
        <begin position="329"/>
        <end position="345"/>
    </location>
</feature>
<dbReference type="VEuPathDB" id="CryptoDB:Vbra_20806"/>
<reference evidence="7 8" key="1">
    <citation type="submission" date="2014-11" db="EMBL/GenBank/DDBJ databases">
        <authorList>
            <person name="Zhu J."/>
            <person name="Qi W."/>
            <person name="Song R."/>
        </authorList>
    </citation>
    <scope>NUCLEOTIDE SEQUENCE [LARGE SCALE GENOMIC DNA]</scope>
</reference>
<dbReference type="Gene3D" id="3.30.70.1660">
    <property type="match status" value="1"/>
</dbReference>
<dbReference type="PhylomeDB" id="A0A0G4ETN2"/>
<keyword evidence="8" id="KW-1185">Reference proteome</keyword>
<accession>A0A0G4ETN2</accession>
<evidence type="ECO:0000256" key="5">
    <source>
        <dbReference type="SAM" id="Coils"/>
    </source>
</evidence>
<dbReference type="NCBIfam" id="TIGR00020">
    <property type="entry name" value="prfB"/>
    <property type="match status" value="1"/>
</dbReference>
<dbReference type="PANTHER" id="PTHR43116:SF3">
    <property type="entry name" value="CLASS I PEPTIDE CHAIN RELEASE FACTOR"/>
    <property type="match status" value="1"/>
</dbReference>
<dbReference type="PROSITE" id="PS00745">
    <property type="entry name" value="RF_PROK_I"/>
    <property type="match status" value="1"/>
</dbReference>
<dbReference type="InterPro" id="IPR045853">
    <property type="entry name" value="Pep_chain_release_fac_I_sf"/>
</dbReference>
<evidence type="ECO:0000256" key="2">
    <source>
        <dbReference type="ARBA" id="ARBA00022481"/>
    </source>
</evidence>
<feature type="coiled-coil region" evidence="5">
    <location>
        <begin position="140"/>
        <end position="167"/>
    </location>
</feature>
<proteinExistence type="inferred from homology"/>
<evidence type="ECO:0000259" key="6">
    <source>
        <dbReference type="PROSITE" id="PS00745"/>
    </source>
</evidence>
<evidence type="ECO:0000256" key="1">
    <source>
        <dbReference type="ARBA" id="ARBA00010835"/>
    </source>
</evidence>
<dbReference type="Gene3D" id="3.30.160.20">
    <property type="match status" value="1"/>
</dbReference>
<dbReference type="GO" id="GO:0016149">
    <property type="term" value="F:translation release factor activity, codon specific"/>
    <property type="evidence" value="ECO:0007669"/>
    <property type="project" value="InterPro"/>
</dbReference>
<dbReference type="AlphaFoldDB" id="A0A0G4ETN2"/>
<keyword evidence="3" id="KW-0963">Cytoplasm</keyword>
<dbReference type="SMART" id="SM00937">
    <property type="entry name" value="PCRF"/>
    <property type="match status" value="1"/>
</dbReference>
<dbReference type="SUPFAM" id="SSF75620">
    <property type="entry name" value="Release factor"/>
    <property type="match status" value="1"/>
</dbReference>
<dbReference type="InterPro" id="IPR000352">
    <property type="entry name" value="Pep_chain_release_fac_I"/>
</dbReference>
<dbReference type="Proteomes" id="UP000041254">
    <property type="component" value="Unassembled WGS sequence"/>
</dbReference>
<dbReference type="OrthoDB" id="2019491at2759"/>
<dbReference type="Pfam" id="PF03462">
    <property type="entry name" value="PCRF"/>
    <property type="match status" value="1"/>
</dbReference>
<protein>
    <recommendedName>
        <fullName evidence="6">Prokaryotic-type class I peptide chain release factors domain-containing protein</fullName>
    </recommendedName>
</protein>
<dbReference type="HAMAP" id="MF_00094">
    <property type="entry name" value="Rel_fac_2"/>
    <property type="match status" value="1"/>
</dbReference>
<dbReference type="STRING" id="1169540.A0A0G4ETN2"/>
<name>A0A0G4ETN2_VITBC</name>
<dbReference type="FunCoup" id="A0A0G4ETN2">
    <property type="interactions" value="14"/>
</dbReference>
<dbReference type="PANTHER" id="PTHR43116">
    <property type="entry name" value="PEPTIDE CHAIN RELEASE FACTOR 2"/>
    <property type="match status" value="1"/>
</dbReference>
<sequence length="468" mass="52818">MKDLSHLADDALRSVTHRSMAPPSFLSPVRRPRAASCRDCRREITVLDRQRPFHHHYRQLLQGVSLKAAAADQPPASAVEVNEVKRTLDTLRERYDRNVELADLPSIGREMDSIQRETTKEDFWDDPARASKLSARLQRLKESRSSVEGWRRSLEDAEAAIDFVTSEELSDAERNEFLAESVTTMKRLSRHMDSWELEKLMDGPYDRVGCRLYVTAGAGGTESCDWADMLLRMYLRFAQRKGWRARVVDRSDGEEAGIKSAEVEIEGEYAYGLLSGEKGTHRLVRISPFNAQGKRQTSFAGVETMPILPDEDVRDITIDDRDLEVTTMRSGGKGGQNVNKVETAVRILHIPTNIMVKCTQERSQLKNKEIALKMLKERLLVIKEEQRVQELAEIRGDMVQAEWGNQIRNYVLHPYKVVKDTRTGTETSAARDVLDGDIEAFCESYLRHNKTGGTGQAAPPPPPAVAAA</sequence>
<evidence type="ECO:0000256" key="4">
    <source>
        <dbReference type="ARBA" id="ARBA00022917"/>
    </source>
</evidence>
<dbReference type="EMBL" id="CDMY01000306">
    <property type="protein sequence ID" value="CEM01602.1"/>
    <property type="molecule type" value="Genomic_DNA"/>
</dbReference>
<dbReference type="InParanoid" id="A0A0G4ETN2"/>
<dbReference type="Pfam" id="PF00472">
    <property type="entry name" value="RF-1"/>
    <property type="match status" value="1"/>
</dbReference>
<evidence type="ECO:0000313" key="7">
    <source>
        <dbReference type="EMBL" id="CEM01602.1"/>
    </source>
</evidence>
<feature type="coiled-coil region" evidence="5">
    <location>
        <begin position="358"/>
        <end position="385"/>
    </location>
</feature>
<organism evidence="7 8">
    <name type="scientific">Vitrella brassicaformis (strain CCMP3155)</name>
    <dbReference type="NCBI Taxonomy" id="1169540"/>
    <lineage>
        <taxon>Eukaryota</taxon>
        <taxon>Sar</taxon>
        <taxon>Alveolata</taxon>
        <taxon>Colpodellida</taxon>
        <taxon>Vitrellaceae</taxon>
        <taxon>Vitrella</taxon>
    </lineage>
</organism>
<keyword evidence="4" id="KW-0648">Protein biosynthesis</keyword>
<dbReference type="Gene3D" id="1.20.58.410">
    <property type="entry name" value="Release factor"/>
    <property type="match status" value="1"/>
</dbReference>
<keyword evidence="2" id="KW-0488">Methylation</keyword>
<dbReference type="GO" id="GO:0005737">
    <property type="term" value="C:cytoplasm"/>
    <property type="evidence" value="ECO:0007669"/>
    <property type="project" value="InterPro"/>
</dbReference>
<evidence type="ECO:0000313" key="8">
    <source>
        <dbReference type="Proteomes" id="UP000041254"/>
    </source>
</evidence>
<dbReference type="OMA" id="GEEEHEF"/>
<gene>
    <name evidence="7" type="ORF">Vbra_20806</name>
</gene>
<evidence type="ECO:0000256" key="3">
    <source>
        <dbReference type="ARBA" id="ARBA00022490"/>
    </source>
</evidence>
<keyword evidence="5" id="KW-0175">Coiled coil</keyword>